<feature type="region of interest" description="Disordered" evidence="3">
    <location>
        <begin position="33"/>
        <end position="114"/>
    </location>
</feature>
<evidence type="ECO:0000256" key="3">
    <source>
        <dbReference type="SAM" id="MobiDB-lite"/>
    </source>
</evidence>
<keyword evidence="4" id="KW-0472">Membrane</keyword>
<sequence length="1085" mass="119769">MSAEIIDYLLVFWAVLAIVVFILGNIYDKQLQDKKKRAQREKRRYSTAPDQRSSVGTNLDDVWSTAPDTRRHNSGVYQSAGVSASSWDRTDNSSCYQKQQQQHQAYSPTTVSGHYNDPLTGGSYMQSSGYGSGGSSTLGYHHQPALDQHYQQQVRDRSGSYQYGPNYNDMKHNYGHTEAMGAAGMAPPSATIPTATGFNSDCVEWVNGILYLFYTQPEKYGPIISENVYRSLNEKLSNLTSSSSEYSNLLIEFTGVNTHDSTRPELTNIRTESESDKSISASCKIYNRRINFSLTIRQVSSGVGGEQSRSATGSGQHHFGHYGVDDDQVKSYELILENLEGKLKSMAMLNEKLIVIQFIEKPDTKILLRPVPVATGSSSKLINEDSLVQLILQTITQVVVDLYFGDDADFPQYKHHSSTYSNYKQKLNSMIKVSASELKRQIKHDFFGALSSSGDHHHHKERKVFVKIIRATNINYNQNVTCLMELDTPRQQAVSSTKQGSDPYWDEHFLFNISDKSYELTLELWDSINPVALITADPRQPETPGSSLKRQSQQSSKSAAAGNSTKFGTKWHKGDLTAGAKFLGLARVSIDELRKNPVQKMNVALQPLGNSGPAATDLGDSSVGGELQLELLFMEHTAPTAAGQANLLGSPSPNQSAAEGLLRKSNSLSSLAYQQGDIVSIDRKLTPSGFVITTTTITKQPNVKQHAQSKQHQDQLLLARSQSPGGSTSMATEHSFDEMMMNFDGVSSCQMSAASGNQANTATGQHSDRRSEGTGADSSMGGRPLSRSRSRSRTLLRAIKKRFSFSRTRSRSVGESGAHEPGQQSPTSGADYEAHSRASSEISTGGIGEGGRAKSVPASRDPSEVPTIVINKGRLSDTANAFTFTHPKSQLVYEVEEPSLHDGSADGPRSSAIRYRYYAVSDEPAIQRKWRKRGLKMHVFNEHQFIACHLAGSSTCHLCGRVFSRRPGKQGYKCRNCHLLSHKQCHIKVDHNCPYAKRDGLKLEYIDADPPASLVDELMLNQSGGRITSPVSQAADLTHQQHHYQHQQPSSRQHELYQRSSQKTRAGRPTMRMGAKSISVEVDDR</sequence>
<keyword evidence="4" id="KW-0812">Transmembrane</keyword>
<dbReference type="InterPro" id="IPR002219">
    <property type="entry name" value="PKC_DAG/PE"/>
</dbReference>
<dbReference type="CDD" id="cd20831">
    <property type="entry name" value="C1_dGM13116p-like"/>
    <property type="match status" value="1"/>
</dbReference>
<accession>A0A6G1SL04</accession>
<protein>
    <recommendedName>
        <fullName evidence="5">Phorbol-ester/DAG-type domain-containing protein</fullName>
    </recommendedName>
</protein>
<evidence type="ECO:0000256" key="4">
    <source>
        <dbReference type="SAM" id="Phobius"/>
    </source>
</evidence>
<dbReference type="Gene3D" id="2.60.40.150">
    <property type="entry name" value="C2 domain"/>
    <property type="match status" value="1"/>
</dbReference>
<name>A0A6G1SL04_9ACAR</name>
<feature type="compositionally biased region" description="Polar residues" evidence="3">
    <location>
        <begin position="751"/>
        <end position="765"/>
    </location>
</feature>
<dbReference type="SUPFAM" id="SSF49562">
    <property type="entry name" value="C2 domain (Calcium/lipid-binding domain, CaLB)"/>
    <property type="match status" value="1"/>
</dbReference>
<dbReference type="Gene3D" id="3.30.60.20">
    <property type="match status" value="1"/>
</dbReference>
<dbReference type="PROSITE" id="PS50081">
    <property type="entry name" value="ZF_DAG_PE_2"/>
    <property type="match status" value="1"/>
</dbReference>
<feature type="transmembrane region" description="Helical" evidence="4">
    <location>
        <begin position="6"/>
        <end position="27"/>
    </location>
</feature>
<dbReference type="Pfam" id="PF00168">
    <property type="entry name" value="C2"/>
    <property type="match status" value="1"/>
</dbReference>
<evidence type="ECO:0000256" key="2">
    <source>
        <dbReference type="ARBA" id="ARBA00022833"/>
    </source>
</evidence>
<feature type="compositionally biased region" description="Low complexity" evidence="3">
    <location>
        <begin position="546"/>
        <end position="561"/>
    </location>
</feature>
<evidence type="ECO:0000259" key="5">
    <source>
        <dbReference type="PROSITE" id="PS50081"/>
    </source>
</evidence>
<dbReference type="AlphaFoldDB" id="A0A6G1SL04"/>
<dbReference type="InterPro" id="IPR039934">
    <property type="entry name" value="C2CD2/C2CD2L"/>
</dbReference>
<dbReference type="PANTHER" id="PTHR21119">
    <property type="entry name" value="C2 DOMAIN-CONTAINING PROTEIN"/>
    <property type="match status" value="1"/>
</dbReference>
<keyword evidence="4" id="KW-1133">Transmembrane helix</keyword>
<reference evidence="6" key="1">
    <citation type="submission" date="2018-10" db="EMBL/GenBank/DDBJ databases">
        <title>Transcriptome assembly of Aceria tosichella (Wheat curl mite) Type 2.</title>
        <authorList>
            <person name="Scully E.D."/>
            <person name="Geib S.M."/>
            <person name="Palmer N.A."/>
            <person name="Gupta A.K."/>
            <person name="Sarath G."/>
            <person name="Tatineni S."/>
        </authorList>
    </citation>
    <scope>NUCLEOTIDE SEQUENCE</scope>
    <source>
        <strain evidence="6">LincolnNE</strain>
    </source>
</reference>
<keyword evidence="2" id="KW-0862">Zinc</keyword>
<dbReference type="InterPro" id="IPR035892">
    <property type="entry name" value="C2_domain_sf"/>
</dbReference>
<gene>
    <name evidence="6" type="ORF">g.1867</name>
</gene>
<feature type="region of interest" description="Disordered" evidence="3">
    <location>
        <begin position="536"/>
        <end position="568"/>
    </location>
</feature>
<dbReference type="InterPro" id="IPR046349">
    <property type="entry name" value="C1-like_sf"/>
</dbReference>
<feature type="region of interest" description="Disordered" evidence="3">
    <location>
        <begin position="751"/>
        <end position="863"/>
    </location>
</feature>
<feature type="compositionally biased region" description="Polar residues" evidence="3">
    <location>
        <begin position="48"/>
        <end position="57"/>
    </location>
</feature>
<dbReference type="GO" id="GO:0046872">
    <property type="term" value="F:metal ion binding"/>
    <property type="evidence" value="ECO:0007669"/>
    <property type="project" value="UniProtKB-KW"/>
</dbReference>
<dbReference type="PANTHER" id="PTHR21119:SF5">
    <property type="entry name" value="C2 DOMAIN-CONTAINING PROTEIN"/>
    <property type="match status" value="1"/>
</dbReference>
<dbReference type="Pfam" id="PF00130">
    <property type="entry name" value="C1_1"/>
    <property type="match status" value="1"/>
</dbReference>
<feature type="compositionally biased region" description="Basic residues" evidence="3">
    <location>
        <begin position="34"/>
        <end position="45"/>
    </location>
</feature>
<proteinExistence type="predicted"/>
<evidence type="ECO:0000256" key="1">
    <source>
        <dbReference type="ARBA" id="ARBA00022723"/>
    </source>
</evidence>
<feature type="compositionally biased region" description="Polar residues" evidence="3">
    <location>
        <begin position="75"/>
        <end position="96"/>
    </location>
</feature>
<dbReference type="SMART" id="SM00239">
    <property type="entry name" value="C2"/>
    <property type="match status" value="1"/>
</dbReference>
<dbReference type="SMART" id="SM00109">
    <property type="entry name" value="C1"/>
    <property type="match status" value="1"/>
</dbReference>
<keyword evidence="1" id="KW-0479">Metal-binding</keyword>
<feature type="compositionally biased region" description="Basic residues" evidence="3">
    <location>
        <begin position="786"/>
        <end position="810"/>
    </location>
</feature>
<dbReference type="SUPFAM" id="SSF57889">
    <property type="entry name" value="Cysteine-rich domain"/>
    <property type="match status" value="1"/>
</dbReference>
<dbReference type="InterPro" id="IPR000008">
    <property type="entry name" value="C2_dom"/>
</dbReference>
<feature type="domain" description="Phorbol-ester/DAG-type" evidence="5">
    <location>
        <begin position="942"/>
        <end position="993"/>
    </location>
</feature>
<dbReference type="PROSITE" id="PS00479">
    <property type="entry name" value="ZF_DAG_PE_1"/>
    <property type="match status" value="1"/>
</dbReference>
<dbReference type="EMBL" id="GGYP01006086">
    <property type="protein sequence ID" value="MDE50857.1"/>
    <property type="molecule type" value="Transcribed_RNA"/>
</dbReference>
<evidence type="ECO:0000313" key="6">
    <source>
        <dbReference type="EMBL" id="MDE50857.1"/>
    </source>
</evidence>
<organism evidence="6">
    <name type="scientific">Aceria tosichella</name>
    <name type="common">wheat curl mite</name>
    <dbReference type="NCBI Taxonomy" id="561515"/>
    <lineage>
        <taxon>Eukaryota</taxon>
        <taxon>Metazoa</taxon>
        <taxon>Ecdysozoa</taxon>
        <taxon>Arthropoda</taxon>
        <taxon>Chelicerata</taxon>
        <taxon>Arachnida</taxon>
        <taxon>Acari</taxon>
        <taxon>Acariformes</taxon>
        <taxon>Trombidiformes</taxon>
        <taxon>Prostigmata</taxon>
        <taxon>Eupodina</taxon>
        <taxon>Eriophyoidea</taxon>
        <taxon>Eriophyidae</taxon>
        <taxon>Eriophyinae</taxon>
        <taxon>Aceriini</taxon>
        <taxon>Aceria</taxon>
    </lineage>
</organism>
<feature type="region of interest" description="Disordered" evidence="3">
    <location>
        <begin position="1036"/>
        <end position="1085"/>
    </location>
</feature>